<dbReference type="InterPro" id="IPR020904">
    <property type="entry name" value="Sc_DH/Rdtase_CS"/>
</dbReference>
<evidence type="ECO:0000256" key="5">
    <source>
        <dbReference type="ARBA" id="ARBA00023002"/>
    </source>
</evidence>
<keyword evidence="3" id="KW-0963">Cytoplasm</keyword>
<dbReference type="AlphaFoldDB" id="A0A5J6SVE1"/>
<evidence type="ECO:0000256" key="3">
    <source>
        <dbReference type="ARBA" id="ARBA00022490"/>
    </source>
</evidence>
<dbReference type="KEGG" id="psyo:PB01_00905"/>
<dbReference type="PRINTS" id="PR00081">
    <property type="entry name" value="GDHRDH"/>
</dbReference>
<dbReference type="Gene3D" id="3.40.50.720">
    <property type="entry name" value="NAD(P)-binding Rossmann-like Domain"/>
    <property type="match status" value="1"/>
</dbReference>
<dbReference type="SUPFAM" id="SSF51735">
    <property type="entry name" value="NAD(P)-binding Rossmann-fold domains"/>
    <property type="match status" value="1"/>
</dbReference>
<dbReference type="GO" id="GO:0004757">
    <property type="term" value="F:sepiapterin reductase (NADP+) activity"/>
    <property type="evidence" value="ECO:0007669"/>
    <property type="project" value="TreeGrafter"/>
</dbReference>
<dbReference type="PANTHER" id="PTHR44085:SF2">
    <property type="entry name" value="SEPIAPTERIN REDUCTASE"/>
    <property type="match status" value="1"/>
</dbReference>
<evidence type="ECO:0000313" key="6">
    <source>
        <dbReference type="EMBL" id="QFG01055.1"/>
    </source>
</evidence>
<dbReference type="GO" id="GO:0005737">
    <property type="term" value="C:cytoplasm"/>
    <property type="evidence" value="ECO:0007669"/>
    <property type="project" value="UniProtKB-SubCell"/>
</dbReference>
<accession>A0A5J6SVE1</accession>
<reference evidence="6 7" key="1">
    <citation type="submission" date="2018-07" db="EMBL/GenBank/DDBJ databases">
        <title>Complete genome sequence of Psychrobacillus sp. PB01, isolated from iceberg, and comparative genome analysis of Psychrobacillus strains.</title>
        <authorList>
            <person name="Lee P.C."/>
        </authorList>
    </citation>
    <scope>NUCLEOTIDE SEQUENCE [LARGE SCALE GENOMIC DNA]</scope>
    <source>
        <strain evidence="6 7">PB01</strain>
    </source>
</reference>
<comment type="similarity">
    <text evidence="2">Belongs to the short-chain dehydrogenases/reductases (SDR) family.</text>
</comment>
<evidence type="ECO:0000313" key="7">
    <source>
        <dbReference type="Proteomes" id="UP000325517"/>
    </source>
</evidence>
<dbReference type="RefSeq" id="WP_151698434.1">
    <property type="nucleotide sequence ID" value="NZ_CP031223.1"/>
</dbReference>
<proteinExistence type="inferred from homology"/>
<dbReference type="PROSITE" id="PS00061">
    <property type="entry name" value="ADH_SHORT"/>
    <property type="match status" value="1"/>
</dbReference>
<dbReference type="InterPro" id="IPR002347">
    <property type="entry name" value="SDR_fam"/>
</dbReference>
<dbReference type="Pfam" id="PF00106">
    <property type="entry name" value="adh_short"/>
    <property type="match status" value="1"/>
</dbReference>
<evidence type="ECO:0000256" key="4">
    <source>
        <dbReference type="ARBA" id="ARBA00022857"/>
    </source>
</evidence>
<name>A0A5J6SVE1_9BACI</name>
<keyword evidence="5" id="KW-0560">Oxidoreductase</keyword>
<evidence type="ECO:0000256" key="1">
    <source>
        <dbReference type="ARBA" id="ARBA00004496"/>
    </source>
</evidence>
<gene>
    <name evidence="6" type="ORF">PB01_00905</name>
</gene>
<protein>
    <submittedName>
        <fullName evidence="6">SDR family NAD(P)-dependent oxidoreductase</fullName>
    </submittedName>
</protein>
<dbReference type="Proteomes" id="UP000325517">
    <property type="component" value="Chromosome"/>
</dbReference>
<dbReference type="InterPro" id="IPR036291">
    <property type="entry name" value="NAD(P)-bd_dom_sf"/>
</dbReference>
<dbReference type="OrthoDB" id="9794387at2"/>
<sequence length="243" mass="26255">MKTYIITGTTSGIGLELVNQLLEAGHTVYGIARKENDIDHPQYHHVLLDLTETSKLADTVKEIIKEVSPEASSYTLINNAGTIDPIGMVGEIDGELIAKSIAVNLTAPMVLTGAFIHALAAIDMPKKVVQISSGAGRNALDGWSSYCAGKAGLDRFTEAAQLEESNKRNGVRLVSIAPGIIDTSMQQTIRQSSTSAFPSVERFKEYKASGQLSNAKDVAKKLIGFIESEQFYKVDVLTDLRNL</sequence>
<dbReference type="EMBL" id="CP031223">
    <property type="protein sequence ID" value="QFG01055.1"/>
    <property type="molecule type" value="Genomic_DNA"/>
</dbReference>
<keyword evidence="4" id="KW-0521">NADP</keyword>
<dbReference type="PANTHER" id="PTHR44085">
    <property type="entry name" value="SEPIAPTERIN REDUCTASE"/>
    <property type="match status" value="1"/>
</dbReference>
<evidence type="ECO:0000256" key="2">
    <source>
        <dbReference type="ARBA" id="ARBA00006484"/>
    </source>
</evidence>
<keyword evidence="7" id="KW-1185">Reference proteome</keyword>
<dbReference type="InterPro" id="IPR051721">
    <property type="entry name" value="Biopterin_syn/organic_redct"/>
</dbReference>
<comment type="subcellular location">
    <subcellularLocation>
        <location evidence="1">Cytoplasm</location>
    </subcellularLocation>
</comment>
<dbReference type="GO" id="GO:0006729">
    <property type="term" value="P:tetrahydrobiopterin biosynthetic process"/>
    <property type="evidence" value="ECO:0007669"/>
    <property type="project" value="TreeGrafter"/>
</dbReference>
<organism evidence="6 7">
    <name type="scientific">Psychrobacillus glaciei</name>
    <dbReference type="NCBI Taxonomy" id="2283160"/>
    <lineage>
        <taxon>Bacteria</taxon>
        <taxon>Bacillati</taxon>
        <taxon>Bacillota</taxon>
        <taxon>Bacilli</taxon>
        <taxon>Bacillales</taxon>
        <taxon>Bacillaceae</taxon>
        <taxon>Psychrobacillus</taxon>
    </lineage>
</organism>